<reference evidence="2" key="1">
    <citation type="submission" date="2020-06" db="EMBL/GenBank/DDBJ databases">
        <title>Draft genome of Bugula neritina, a colonial animal packing powerful symbionts and potential medicines.</title>
        <authorList>
            <person name="Rayko M."/>
        </authorList>
    </citation>
    <scope>NUCLEOTIDE SEQUENCE [LARGE SCALE GENOMIC DNA]</scope>
    <source>
        <strain evidence="2">Kwan_BN1</strain>
    </source>
</reference>
<feature type="compositionally biased region" description="Polar residues" evidence="1">
    <location>
        <begin position="72"/>
        <end position="95"/>
    </location>
</feature>
<organism evidence="2 3">
    <name type="scientific">Bugula neritina</name>
    <name type="common">Brown bryozoan</name>
    <name type="synonym">Sertularia neritina</name>
    <dbReference type="NCBI Taxonomy" id="10212"/>
    <lineage>
        <taxon>Eukaryota</taxon>
        <taxon>Metazoa</taxon>
        <taxon>Spiralia</taxon>
        <taxon>Lophotrochozoa</taxon>
        <taxon>Bryozoa</taxon>
        <taxon>Gymnolaemata</taxon>
        <taxon>Cheilostomatida</taxon>
        <taxon>Flustrina</taxon>
        <taxon>Buguloidea</taxon>
        <taxon>Bugulidae</taxon>
        <taxon>Bugula</taxon>
    </lineage>
</organism>
<evidence type="ECO:0000313" key="3">
    <source>
        <dbReference type="Proteomes" id="UP000593567"/>
    </source>
</evidence>
<name>A0A7J7JW96_BUGNE</name>
<dbReference type="Proteomes" id="UP000593567">
    <property type="component" value="Unassembled WGS sequence"/>
</dbReference>
<feature type="region of interest" description="Disordered" evidence="1">
    <location>
        <begin position="161"/>
        <end position="202"/>
    </location>
</feature>
<protein>
    <submittedName>
        <fullName evidence="2">Uncharacterized protein</fullName>
    </submittedName>
</protein>
<evidence type="ECO:0000256" key="1">
    <source>
        <dbReference type="SAM" id="MobiDB-lite"/>
    </source>
</evidence>
<dbReference type="AlphaFoldDB" id="A0A7J7JW96"/>
<sequence length="501" mass="55472">MDGYREENVLLRKELSLIIASIQDDDKAMASRDPKPDEFARLKDILDTAKSECQSLQLHKTSHSIRAKTANGVSTKIESASPNKYNSSGLESGSNRKMPAARETGRTTYTADKPWSRYRAAQVNRSKCLEPLAVSTPRSTKEDSLSSHRISLPVVEAKPPEISMSKLDRTPLRLAPSRQDLTSGYPSGQPEGRSNLDNPSNLRYEKLPISKSAVSAASTADISKVSTDAAGSRNKPAIKKEVIEIKHRNSADLDPSKAFKPINPDSGTSTVRDSGKYQPISPYKSSAYRDLSSQSLGYRSTADRQPYAAYSRSYHTRPGVTSYEPSTYKSKYTGRHESKVAADYKNISTDSAYGSPSRSFSKISSVSSYTNPYKKDYNLYTAPYTHSKSMPRNDNSLSEQLKYESQQTEVLNRTLDNLEISMDSYSSVTRADKHMLDVVTEPTSSRYVAPYVAPRTSTDLNFPTNLNKTTQYVASALGSSHKIATPHTFTFHGSVVYDSIY</sequence>
<evidence type="ECO:0000313" key="2">
    <source>
        <dbReference type="EMBL" id="KAF6029636.1"/>
    </source>
</evidence>
<feature type="region of interest" description="Disordered" evidence="1">
    <location>
        <begin position="309"/>
        <end position="329"/>
    </location>
</feature>
<comment type="caution">
    <text evidence="2">The sequence shown here is derived from an EMBL/GenBank/DDBJ whole genome shotgun (WGS) entry which is preliminary data.</text>
</comment>
<feature type="region of interest" description="Disordered" evidence="1">
    <location>
        <begin position="72"/>
        <end position="106"/>
    </location>
</feature>
<dbReference type="EMBL" id="VXIV02001799">
    <property type="protein sequence ID" value="KAF6029636.1"/>
    <property type="molecule type" value="Genomic_DNA"/>
</dbReference>
<accession>A0A7J7JW96</accession>
<proteinExistence type="predicted"/>
<feature type="region of interest" description="Disordered" evidence="1">
    <location>
        <begin position="252"/>
        <end position="283"/>
    </location>
</feature>
<gene>
    <name evidence="2" type="ORF">EB796_012045</name>
</gene>
<keyword evidence="3" id="KW-1185">Reference proteome</keyword>